<gene>
    <name evidence="1" type="ORF">FOC1_g10013175</name>
</gene>
<dbReference type="Proteomes" id="UP000016928">
    <property type="component" value="Unassembled WGS sequence"/>
</dbReference>
<dbReference type="EMBL" id="KB730093">
    <property type="protein sequence ID" value="ENH72519.1"/>
    <property type="molecule type" value="Genomic_DNA"/>
</dbReference>
<accession>N4UBD9</accession>
<dbReference type="AlphaFoldDB" id="N4UBD9"/>
<reference evidence="2" key="1">
    <citation type="submission" date="2012-09" db="EMBL/GenBank/DDBJ databases">
        <title>Genome sequencing and comparative transcriptomics of race 1 and race 4 of banana pathogen: Fusarium oxysporum f. sp. cubense.</title>
        <authorList>
            <person name="Fang X."/>
            <person name="Huang J."/>
        </authorList>
    </citation>
    <scope>NUCLEOTIDE SEQUENCE [LARGE SCALE GENOMIC DNA]</scope>
    <source>
        <strain evidence="2">race 1</strain>
    </source>
</reference>
<evidence type="ECO:0000313" key="2">
    <source>
        <dbReference type="Proteomes" id="UP000016928"/>
    </source>
</evidence>
<evidence type="ECO:0000313" key="1">
    <source>
        <dbReference type="EMBL" id="ENH72519.1"/>
    </source>
</evidence>
<reference evidence="2" key="2">
    <citation type="journal article" date="2014" name="PLoS ONE">
        <title>Genome and Transcriptome Analysis of the Fungal Pathogen Fusarium oxysporum f. sp. cubense Causing Banana Vascular Wilt Disease.</title>
        <authorList>
            <person name="Guo L."/>
            <person name="Han L."/>
            <person name="Yang L."/>
            <person name="Zeng H."/>
            <person name="Fan D."/>
            <person name="Zhu Y."/>
            <person name="Feng Y."/>
            <person name="Wang G."/>
            <person name="Peng C."/>
            <person name="Jiang X."/>
            <person name="Zhou D."/>
            <person name="Ni P."/>
            <person name="Liang C."/>
            <person name="Liu L."/>
            <person name="Wang J."/>
            <person name="Mao C."/>
            <person name="Fang X."/>
            <person name="Peng M."/>
            <person name="Huang J."/>
        </authorList>
    </citation>
    <scope>NUCLEOTIDE SEQUENCE [LARGE SCALE GENOMIC DNA]</scope>
    <source>
        <strain evidence="2">race 1</strain>
    </source>
</reference>
<sequence>MKSDTSHYQLSPSISLHIIPNSHSRISLKPSRVRTCHKPGPLAPNYINPRFSLPLPGASLIASPHGLACHNHIGHALARRLHEDSAAYMDTCNYEASSGPHQVPACCAFSHAAFGVYWFVCGFVELEVFDDGSVPEYDHL</sequence>
<dbReference type="VEuPathDB" id="FungiDB:FOC1_g10013175"/>
<dbReference type="OMA" id="HNHIGHA"/>
<proteinExistence type="predicted"/>
<organism evidence="1 2">
    <name type="scientific">Fusarium oxysporum f. sp. cubense (strain race 1)</name>
    <name type="common">Panama disease fungus</name>
    <dbReference type="NCBI Taxonomy" id="1229664"/>
    <lineage>
        <taxon>Eukaryota</taxon>
        <taxon>Fungi</taxon>
        <taxon>Dikarya</taxon>
        <taxon>Ascomycota</taxon>
        <taxon>Pezizomycotina</taxon>
        <taxon>Sordariomycetes</taxon>
        <taxon>Hypocreomycetidae</taxon>
        <taxon>Hypocreales</taxon>
        <taxon>Nectriaceae</taxon>
        <taxon>Fusarium</taxon>
        <taxon>Fusarium oxysporum species complex</taxon>
    </lineage>
</organism>
<dbReference type="HOGENOM" id="CLU_152680_0_0_1"/>
<protein>
    <submittedName>
        <fullName evidence="1">Uncharacterized protein</fullName>
    </submittedName>
</protein>
<name>N4UBD9_FUSC1</name>